<keyword evidence="6" id="KW-0813">Transport</keyword>
<dbReference type="CDD" id="cd06550">
    <property type="entry name" value="TM_ABC_iron-siderophores_like"/>
    <property type="match status" value="1"/>
</dbReference>
<dbReference type="InterPro" id="IPR037294">
    <property type="entry name" value="ABC_BtuC-like"/>
</dbReference>
<evidence type="ECO:0000256" key="3">
    <source>
        <dbReference type="ARBA" id="ARBA00022692"/>
    </source>
</evidence>
<evidence type="ECO:0000256" key="5">
    <source>
        <dbReference type="ARBA" id="ARBA00023136"/>
    </source>
</evidence>
<accession>A0A7C1SKM5</accession>
<dbReference type="GO" id="GO:0010043">
    <property type="term" value="P:response to zinc ion"/>
    <property type="evidence" value="ECO:0007669"/>
    <property type="project" value="TreeGrafter"/>
</dbReference>
<dbReference type="EMBL" id="DSTU01000004">
    <property type="protein sequence ID" value="HFJ53623.1"/>
    <property type="molecule type" value="Genomic_DNA"/>
</dbReference>
<feature type="transmembrane region" description="Helical" evidence="7">
    <location>
        <begin position="219"/>
        <end position="240"/>
    </location>
</feature>
<keyword evidence="3 6" id="KW-0812">Transmembrane</keyword>
<feature type="transmembrane region" description="Helical" evidence="7">
    <location>
        <begin position="62"/>
        <end position="81"/>
    </location>
</feature>
<comment type="caution">
    <text evidence="8">The sequence shown here is derived from an EMBL/GenBank/DDBJ whole genome shotgun (WGS) entry which is preliminary data.</text>
</comment>
<dbReference type="GO" id="GO:0055085">
    <property type="term" value="P:transmembrane transport"/>
    <property type="evidence" value="ECO:0007669"/>
    <property type="project" value="InterPro"/>
</dbReference>
<dbReference type="SUPFAM" id="SSF81345">
    <property type="entry name" value="ABC transporter involved in vitamin B12 uptake, BtuC"/>
    <property type="match status" value="1"/>
</dbReference>
<feature type="transmembrane region" description="Helical" evidence="7">
    <location>
        <begin position="12"/>
        <end position="33"/>
    </location>
</feature>
<feature type="transmembrane region" description="Helical" evidence="7">
    <location>
        <begin position="132"/>
        <end position="150"/>
    </location>
</feature>
<dbReference type="Pfam" id="PF00950">
    <property type="entry name" value="ABC-3"/>
    <property type="match status" value="1"/>
</dbReference>
<evidence type="ECO:0000256" key="4">
    <source>
        <dbReference type="ARBA" id="ARBA00022989"/>
    </source>
</evidence>
<keyword evidence="4 7" id="KW-1133">Transmembrane helix</keyword>
<dbReference type="GO" id="GO:0043190">
    <property type="term" value="C:ATP-binding cassette (ABC) transporter complex"/>
    <property type="evidence" value="ECO:0007669"/>
    <property type="project" value="InterPro"/>
</dbReference>
<protein>
    <submittedName>
        <fullName evidence="8">Metal ABC transporter permease</fullName>
    </submittedName>
</protein>
<dbReference type="InterPro" id="IPR001626">
    <property type="entry name" value="ABC_TroCD"/>
</dbReference>
<feature type="transmembrane region" description="Helical" evidence="7">
    <location>
        <begin position="194"/>
        <end position="212"/>
    </location>
</feature>
<dbReference type="PANTHER" id="PTHR30477:SF0">
    <property type="entry name" value="METAL TRANSPORT SYSTEM MEMBRANE PROTEIN TM_0125-RELATED"/>
    <property type="match status" value="1"/>
</dbReference>
<name>A0A7C1SKM5_UNCW3</name>
<evidence type="ECO:0000313" key="9">
    <source>
        <dbReference type="EMBL" id="HFJ53623.1"/>
    </source>
</evidence>
<evidence type="ECO:0000256" key="2">
    <source>
        <dbReference type="ARBA" id="ARBA00008034"/>
    </source>
</evidence>
<evidence type="ECO:0000313" key="8">
    <source>
        <dbReference type="EMBL" id="HEA87785.1"/>
    </source>
</evidence>
<evidence type="ECO:0000256" key="6">
    <source>
        <dbReference type="RuleBase" id="RU003943"/>
    </source>
</evidence>
<sequence length="276" mass="29361">MAELFSFGFVRNALIGALLVSTVCSVIGVLVVLRGLAFAGAGIAHAAFGGVALGFFLGVDPLLSAVVFCLVTAGLVSFTSARTALRQDTTIGIFFSWAMALGVLFIGLMRRYDARVYGYLFGNVLGITSQNLVLMIVLTVIVLLLIGIFFKEFQFLVFDEEMAQASGLPVGILNLLLFGLIALTVVIALKAAGIILVEALLVIPAATAYQLTTSYKMMFVLSWVGATVASSTGLVLSYFFNLPSGATIVMVAVFLFVLAAVFSPKRKRCRVCGREV</sequence>
<keyword evidence="5 7" id="KW-0472">Membrane</keyword>
<dbReference type="AlphaFoldDB" id="A0A7C1SKM5"/>
<evidence type="ECO:0000256" key="1">
    <source>
        <dbReference type="ARBA" id="ARBA00004141"/>
    </source>
</evidence>
<comment type="subcellular location">
    <subcellularLocation>
        <location evidence="6">Cell membrane</location>
        <topology evidence="6">Multi-pass membrane protein</topology>
    </subcellularLocation>
    <subcellularLocation>
        <location evidence="1">Membrane</location>
        <topology evidence="1">Multi-pass membrane protein</topology>
    </subcellularLocation>
</comment>
<feature type="transmembrane region" description="Helical" evidence="7">
    <location>
        <begin position="246"/>
        <end position="264"/>
    </location>
</feature>
<reference evidence="8" key="1">
    <citation type="journal article" date="2020" name="mSystems">
        <title>Genome- and Community-Level Interaction Insights into Carbon Utilization and Element Cycling Functions of Hydrothermarchaeota in Hydrothermal Sediment.</title>
        <authorList>
            <person name="Zhou Z."/>
            <person name="Liu Y."/>
            <person name="Xu W."/>
            <person name="Pan J."/>
            <person name="Luo Z.H."/>
            <person name="Li M."/>
        </authorList>
    </citation>
    <scope>NUCLEOTIDE SEQUENCE [LARGE SCALE GENOMIC DNA]</scope>
    <source>
        <strain evidence="8">SpSt-265</strain>
        <strain evidence="9">SpSt-465</strain>
    </source>
</reference>
<proteinExistence type="inferred from homology"/>
<dbReference type="Gene3D" id="1.10.3470.10">
    <property type="entry name" value="ABC transporter involved in vitamin B12 uptake, BtuC"/>
    <property type="match status" value="1"/>
</dbReference>
<evidence type="ECO:0000256" key="7">
    <source>
        <dbReference type="SAM" id="Phobius"/>
    </source>
</evidence>
<comment type="similarity">
    <text evidence="2 6">Belongs to the ABC-3 integral membrane protein family.</text>
</comment>
<feature type="transmembrane region" description="Helical" evidence="7">
    <location>
        <begin position="93"/>
        <end position="112"/>
    </location>
</feature>
<feature type="transmembrane region" description="Helical" evidence="7">
    <location>
        <begin position="38"/>
        <end position="56"/>
    </location>
</feature>
<feature type="transmembrane region" description="Helical" evidence="7">
    <location>
        <begin position="170"/>
        <end position="188"/>
    </location>
</feature>
<dbReference type="EMBL" id="DSLG01000008">
    <property type="protein sequence ID" value="HEA87785.1"/>
    <property type="molecule type" value="Genomic_DNA"/>
</dbReference>
<organism evidence="8">
    <name type="scientific">candidate division WOR-3 bacterium</name>
    <dbReference type="NCBI Taxonomy" id="2052148"/>
    <lineage>
        <taxon>Bacteria</taxon>
        <taxon>Bacteria division WOR-3</taxon>
    </lineage>
</organism>
<dbReference type="PANTHER" id="PTHR30477">
    <property type="entry name" value="ABC-TRANSPORTER METAL-BINDING PROTEIN"/>
    <property type="match status" value="1"/>
</dbReference>
<gene>
    <name evidence="8" type="ORF">ENP94_07260</name>
    <name evidence="9" type="ORF">ENS16_02905</name>
</gene>